<dbReference type="EMBL" id="NJET01000007">
    <property type="protein sequence ID" value="PHH66507.1"/>
    <property type="molecule type" value="Genomic_DNA"/>
</dbReference>
<sequence length="358" mass="39043">MCIVLLTTAHPDYALILIDNRDEFILRPTTRPQWWKHPLSGGQVLSSRDLQRAEQGTWLGITPTGLLAVLTNYREQVDAQAGAIHGTRSRGRMVTAWLGGPADGAQGLDDAVKRLLHDNGGVGGIGGFSMLGGKLRRRGGGVAIISNRATRADQVPVIARERGQTWGLSNTVFDDPNEWPKVREGKRLLSLAVERHLARKEKGDAAQQQLVKELFEVLDCDTLPRMRADAGFDEYIGLLKQTIYVPVIGDTAAVSKPRRGSRGSAVVDGASHATAAAVDELAAQQQRPEASGRRPSASSANKAFEEGPYGTQRQTVMLVDWDGNVTFIERALWDDEGNEIARGSGDVVFCFQIQPWDE</sequence>
<evidence type="ECO:0008006" key="4">
    <source>
        <dbReference type="Google" id="ProtNLM"/>
    </source>
</evidence>
<dbReference type="OrthoDB" id="191601at2759"/>
<organism evidence="2 3">
    <name type="scientific">Ophiocordyceps australis</name>
    <dbReference type="NCBI Taxonomy" id="1399860"/>
    <lineage>
        <taxon>Eukaryota</taxon>
        <taxon>Fungi</taxon>
        <taxon>Dikarya</taxon>
        <taxon>Ascomycota</taxon>
        <taxon>Pezizomycotina</taxon>
        <taxon>Sordariomycetes</taxon>
        <taxon>Hypocreomycetidae</taxon>
        <taxon>Hypocreales</taxon>
        <taxon>Ophiocordycipitaceae</taxon>
        <taxon>Ophiocordyceps</taxon>
    </lineage>
</organism>
<evidence type="ECO:0000313" key="2">
    <source>
        <dbReference type="EMBL" id="PHH66507.1"/>
    </source>
</evidence>
<dbReference type="PANTHER" id="PTHR17985">
    <property type="entry name" value="SER/THR-RICH PROTEIN T10 IN DGCR REGION"/>
    <property type="match status" value="1"/>
</dbReference>
<comment type="caution">
    <text evidence="2">The sequence shown here is derived from an EMBL/GenBank/DDBJ whole genome shotgun (WGS) entry which is preliminary data.</text>
</comment>
<dbReference type="GO" id="GO:0005794">
    <property type="term" value="C:Golgi apparatus"/>
    <property type="evidence" value="ECO:0007669"/>
    <property type="project" value="TreeGrafter"/>
</dbReference>
<evidence type="ECO:0000313" key="3">
    <source>
        <dbReference type="Proteomes" id="UP000226192"/>
    </source>
</evidence>
<gene>
    <name evidence="2" type="ORF">CDD81_6982</name>
</gene>
<proteinExistence type="predicted"/>
<reference evidence="2 3" key="1">
    <citation type="submission" date="2017-06" db="EMBL/GenBank/DDBJ databases">
        <title>Ant-infecting Ophiocordyceps genomes reveal a high diversity of potential behavioral manipulation genes and a possible major role for enterotoxins.</title>
        <authorList>
            <person name="De Bekker C."/>
            <person name="Evans H.C."/>
            <person name="Brachmann A."/>
            <person name="Hughes D.P."/>
        </authorList>
    </citation>
    <scope>NUCLEOTIDE SEQUENCE [LARGE SCALE GENOMIC DNA]</scope>
    <source>
        <strain evidence="2 3">Map64</strain>
    </source>
</reference>
<keyword evidence="3" id="KW-1185">Reference proteome</keyword>
<protein>
    <recommendedName>
        <fullName evidence="4">DUF833 domain-containing protein</fullName>
    </recommendedName>
</protein>
<dbReference type="GO" id="GO:0009306">
    <property type="term" value="P:protein secretion"/>
    <property type="evidence" value="ECO:0007669"/>
    <property type="project" value="TreeGrafter"/>
</dbReference>
<feature type="region of interest" description="Disordered" evidence="1">
    <location>
        <begin position="280"/>
        <end position="307"/>
    </location>
</feature>
<dbReference type="Pfam" id="PF05742">
    <property type="entry name" value="TANGO2"/>
    <property type="match status" value="1"/>
</dbReference>
<dbReference type="Proteomes" id="UP000226192">
    <property type="component" value="Unassembled WGS sequence"/>
</dbReference>
<evidence type="ECO:0000256" key="1">
    <source>
        <dbReference type="SAM" id="MobiDB-lite"/>
    </source>
</evidence>
<accession>A0A2C5YCR7</accession>
<dbReference type="AlphaFoldDB" id="A0A2C5YCR7"/>
<dbReference type="InterPro" id="IPR008551">
    <property type="entry name" value="TANGO2"/>
</dbReference>
<dbReference type="PANTHER" id="PTHR17985:SF8">
    <property type="entry name" value="TRANSPORT AND GOLGI ORGANIZATION PROTEIN 2 HOMOLOG"/>
    <property type="match status" value="1"/>
</dbReference>
<dbReference type="GO" id="GO:0007030">
    <property type="term" value="P:Golgi organization"/>
    <property type="evidence" value="ECO:0007669"/>
    <property type="project" value="TreeGrafter"/>
</dbReference>
<name>A0A2C5YCR7_9HYPO</name>